<dbReference type="VEuPathDB" id="FungiDB:RhiirFUN_020358"/>
<proteinExistence type="predicted"/>
<dbReference type="Proteomes" id="UP000232722">
    <property type="component" value="Unassembled WGS sequence"/>
</dbReference>
<feature type="coiled-coil region" evidence="1">
    <location>
        <begin position="5"/>
        <end position="57"/>
    </location>
</feature>
<evidence type="ECO:0000313" key="5">
    <source>
        <dbReference type="Proteomes" id="UP000232722"/>
    </source>
</evidence>
<dbReference type="VEuPathDB" id="FungiDB:RhiirA1_428978"/>
<dbReference type="Proteomes" id="UP000232688">
    <property type="component" value="Unassembled WGS sequence"/>
</dbReference>
<reference evidence="3 4" key="3">
    <citation type="submission" date="2017-10" db="EMBL/GenBank/DDBJ databases">
        <title>Extensive intraspecific genome diversity in a model arbuscular mycorrhizal fungus.</title>
        <authorList>
            <person name="Chen E.C.H."/>
            <person name="Morin E."/>
            <person name="Baudet D."/>
            <person name="Noel J."/>
            <person name="Ndikumana S."/>
            <person name="Charron P."/>
            <person name="St-Onge C."/>
            <person name="Giorgi J."/>
            <person name="Grigoriev I.V."/>
            <person name="Roux C."/>
            <person name="Martin F.M."/>
            <person name="Corradi N."/>
        </authorList>
    </citation>
    <scope>NUCLEOTIDE SEQUENCE [LARGE SCALE GENOMIC DNA]</scope>
    <source>
        <strain evidence="3 4">A1</strain>
    </source>
</reference>
<comment type="caution">
    <text evidence="2">The sequence shown here is derived from an EMBL/GenBank/DDBJ whole genome shotgun (WGS) entry which is preliminary data.</text>
</comment>
<evidence type="ECO:0000313" key="3">
    <source>
        <dbReference type="EMBL" id="PKC56700.1"/>
    </source>
</evidence>
<keyword evidence="1" id="KW-0175">Coiled coil</keyword>
<accession>A0A2I1F8Z5</accession>
<evidence type="ECO:0000313" key="4">
    <source>
        <dbReference type="Proteomes" id="UP000232688"/>
    </source>
</evidence>
<dbReference type="OrthoDB" id="2436039at2759"/>
<protein>
    <submittedName>
        <fullName evidence="2">Uncharacterized protein</fullName>
    </submittedName>
</protein>
<organism evidence="2 5">
    <name type="scientific">Rhizophagus irregularis</name>
    <dbReference type="NCBI Taxonomy" id="588596"/>
    <lineage>
        <taxon>Eukaryota</taxon>
        <taxon>Fungi</taxon>
        <taxon>Fungi incertae sedis</taxon>
        <taxon>Mucoromycota</taxon>
        <taxon>Glomeromycotina</taxon>
        <taxon>Glomeromycetes</taxon>
        <taxon>Glomerales</taxon>
        <taxon>Glomeraceae</taxon>
        <taxon>Rhizophagus</taxon>
    </lineage>
</organism>
<reference evidence="3 4" key="4">
    <citation type="submission" date="2017-10" db="EMBL/GenBank/DDBJ databases">
        <title>Genome analyses suggest a sexual origin of heterokaryosis in a supposedly ancient asexual fungus.</title>
        <authorList>
            <person name="Corradi N."/>
            <person name="Sedzielewska K."/>
            <person name="Noel J."/>
            <person name="Charron P."/>
            <person name="Farinelli L."/>
            <person name="Marton T."/>
            <person name="Kruger M."/>
            <person name="Pelin A."/>
            <person name="Brachmann A."/>
            <person name="Corradi N."/>
        </authorList>
    </citation>
    <scope>NUCLEOTIDE SEQUENCE [LARGE SCALE GENOMIC DNA]</scope>
    <source>
        <strain evidence="3 4">A1</strain>
    </source>
</reference>
<evidence type="ECO:0000313" key="2">
    <source>
        <dbReference type="EMBL" id="PKC01132.1"/>
    </source>
</evidence>
<name>A0A2I1F8Z5_9GLOM</name>
<dbReference type="EMBL" id="LLXH01002058">
    <property type="protein sequence ID" value="PKC56700.1"/>
    <property type="molecule type" value="Genomic_DNA"/>
</dbReference>
<sequence length="59" mass="7141">MQSEIDSLRQRITEFDTRNAELIRQMMEESNRHDARIEKLEQFLDELEKESESKKNASR</sequence>
<reference evidence="2 5" key="1">
    <citation type="submission" date="2016-04" db="EMBL/GenBank/DDBJ databases">
        <title>Genome analyses suggest a sexual origin of heterokaryosis in a supposedly ancient asexual fungus.</title>
        <authorList>
            <person name="Ropars J."/>
            <person name="Sedzielewska K."/>
            <person name="Noel J."/>
            <person name="Charron P."/>
            <person name="Farinelli L."/>
            <person name="Marton T."/>
            <person name="Kruger M."/>
            <person name="Pelin A."/>
            <person name="Brachmann A."/>
            <person name="Corradi N."/>
        </authorList>
    </citation>
    <scope>NUCLEOTIDE SEQUENCE [LARGE SCALE GENOMIC DNA]</scope>
    <source>
        <strain evidence="2 5">A5</strain>
    </source>
</reference>
<dbReference type="EMBL" id="LLXJ01001691">
    <property type="protein sequence ID" value="PKC01132.1"/>
    <property type="molecule type" value="Genomic_DNA"/>
</dbReference>
<dbReference type="VEuPathDB" id="FungiDB:FUN_013126"/>
<evidence type="ECO:0000256" key="1">
    <source>
        <dbReference type="SAM" id="Coils"/>
    </source>
</evidence>
<reference evidence="2 5" key="2">
    <citation type="submission" date="2017-09" db="EMBL/GenBank/DDBJ databases">
        <title>Extensive intraspecific genome diversity in a model arbuscular mycorrhizal fungus.</title>
        <authorList>
            <person name="Chen E.C."/>
            <person name="Morin E."/>
            <person name="Beaudet D."/>
            <person name="Noel J."/>
            <person name="Ndikumana S."/>
            <person name="Charron P."/>
            <person name="St-Onge C."/>
            <person name="Giorgi J."/>
            <person name="Grigoriev I.V."/>
            <person name="Roux C."/>
            <person name="Martin F.M."/>
            <person name="Corradi N."/>
        </authorList>
    </citation>
    <scope>NUCLEOTIDE SEQUENCE [LARGE SCALE GENOMIC DNA]</scope>
    <source>
        <strain evidence="2 5">A5</strain>
    </source>
</reference>
<gene>
    <name evidence="3" type="ORF">RhiirA1_428978</name>
    <name evidence="2" type="ORF">RhiirA5_365179</name>
</gene>
<dbReference type="AlphaFoldDB" id="A0A2I1F8Z5"/>